<evidence type="ECO:0000313" key="2">
    <source>
        <dbReference type="Proteomes" id="UP000031327"/>
    </source>
</evidence>
<accession>A0A0C1QM93</accession>
<reference evidence="1 2" key="1">
    <citation type="submission" date="2014-12" db="EMBL/GenBank/DDBJ databases">
        <title>Draft Genome Sequence of Pseudoalteromonas luteoviolacea HI1.</title>
        <authorList>
            <person name="Asahina A.Y."/>
            <person name="Hadfield M.G."/>
        </authorList>
    </citation>
    <scope>NUCLEOTIDE SEQUENCE [LARGE SCALE GENOMIC DNA]</scope>
    <source>
        <strain evidence="1 2">HI1</strain>
    </source>
</reference>
<evidence type="ECO:0008006" key="3">
    <source>
        <dbReference type="Google" id="ProtNLM"/>
    </source>
</evidence>
<dbReference type="Proteomes" id="UP000031327">
    <property type="component" value="Unassembled WGS sequence"/>
</dbReference>
<dbReference type="OrthoDB" id="6957369at2"/>
<sequence length="190" mass="20851">MKLKILTATSFITLLSACTTTGYVVEPGKATASLRVISTESANTAVWIDNTEGCINHNFIKGGEIAVLGAKANLLADRQAGRKIGIPLYRSEVHEKQQTELKVEAGVPISFYFAGVWVDGTNTRIDGYAYCVKKIGFTPLAGANYEAEYYVDTINGREQCTIKLYDIVNDNGTFVKKENDNYVFTTKPCN</sequence>
<dbReference type="AlphaFoldDB" id="A0A0C1QM93"/>
<name>A0A0C1QM93_9GAMM</name>
<comment type="caution">
    <text evidence="1">The sequence shown here is derived from an EMBL/GenBank/DDBJ whole genome shotgun (WGS) entry which is preliminary data.</text>
</comment>
<gene>
    <name evidence="1" type="ORF">JF50_17940</name>
</gene>
<protein>
    <recommendedName>
        <fullName evidence="3">Lipoprotein</fullName>
    </recommendedName>
</protein>
<evidence type="ECO:0000313" key="1">
    <source>
        <dbReference type="EMBL" id="KID56162.1"/>
    </source>
</evidence>
<dbReference type="PROSITE" id="PS51257">
    <property type="entry name" value="PROKAR_LIPOPROTEIN"/>
    <property type="match status" value="1"/>
</dbReference>
<dbReference type="RefSeq" id="WP_039610736.1">
    <property type="nucleotide sequence ID" value="NZ_JWIC01000007.1"/>
</dbReference>
<proteinExistence type="predicted"/>
<organism evidence="1 2">
    <name type="scientific">Pseudoalteromonas luteoviolacea</name>
    <dbReference type="NCBI Taxonomy" id="43657"/>
    <lineage>
        <taxon>Bacteria</taxon>
        <taxon>Pseudomonadati</taxon>
        <taxon>Pseudomonadota</taxon>
        <taxon>Gammaproteobacteria</taxon>
        <taxon>Alteromonadales</taxon>
        <taxon>Pseudoalteromonadaceae</taxon>
        <taxon>Pseudoalteromonas</taxon>
    </lineage>
</organism>
<dbReference type="EMBL" id="JWIC01000007">
    <property type="protein sequence ID" value="KID56162.1"/>
    <property type="molecule type" value="Genomic_DNA"/>
</dbReference>